<feature type="domain" description="Glutamine amidotransferase type-2" evidence="2">
    <location>
        <begin position="2"/>
        <end position="258"/>
    </location>
</feature>
<dbReference type="CDD" id="cd01908">
    <property type="entry name" value="YafJ"/>
    <property type="match status" value="1"/>
</dbReference>
<keyword evidence="1 3" id="KW-0315">Glutamine amidotransferase</keyword>
<reference evidence="3 4" key="1">
    <citation type="submission" date="2020-10" db="EMBL/GenBank/DDBJ databases">
        <title>Ca. Dormibacterota MAGs.</title>
        <authorList>
            <person name="Montgomery K."/>
        </authorList>
    </citation>
    <scope>NUCLEOTIDE SEQUENCE [LARGE SCALE GENOMIC DNA]</scope>
    <source>
        <strain evidence="3">Mitchell_Peninsula_5</strain>
    </source>
</reference>
<dbReference type="SUPFAM" id="SSF56235">
    <property type="entry name" value="N-terminal nucleophile aminohydrolases (Ntn hydrolases)"/>
    <property type="match status" value="1"/>
</dbReference>
<accession>A0A934KD41</accession>
<dbReference type="PANTHER" id="PTHR43187:SF1">
    <property type="entry name" value="GLUTAMINE AMIDOTRANSFERASE DUG3-RELATED"/>
    <property type="match status" value="1"/>
</dbReference>
<dbReference type="InterPro" id="IPR029055">
    <property type="entry name" value="Ntn_hydrolases_N"/>
</dbReference>
<comment type="caution">
    <text evidence="3">The sequence shown here is derived from an EMBL/GenBank/DDBJ whole genome shotgun (WGS) entry which is preliminary data.</text>
</comment>
<evidence type="ECO:0000256" key="1">
    <source>
        <dbReference type="ARBA" id="ARBA00022962"/>
    </source>
</evidence>
<evidence type="ECO:0000313" key="3">
    <source>
        <dbReference type="EMBL" id="MBJ7609163.1"/>
    </source>
</evidence>
<evidence type="ECO:0000259" key="2">
    <source>
        <dbReference type="PROSITE" id="PS51278"/>
    </source>
</evidence>
<dbReference type="Gene3D" id="3.60.20.10">
    <property type="entry name" value="Glutamine Phosphoribosylpyrophosphate, subunit 1, domain 1"/>
    <property type="match status" value="1"/>
</dbReference>
<dbReference type="PROSITE" id="PS51278">
    <property type="entry name" value="GATASE_TYPE_2"/>
    <property type="match status" value="1"/>
</dbReference>
<sequence length="278" mass="29704">MCRLLGWAGAEPVPVATALGDDDLAAFTALSRQHADGWGMAWWGADAARREGAPSVARSTTCAADDPRFNELATGVAADAGFAHLRWATPGLPVVTANTHPFTHGRLAFAHNGAIHPQPRLDELLPAGWRSQMGGTTDSERYFLAIAARLDGGESPVEAVAAVVHHIFGEFEPTSLNAMMLAPDALYVISAYDQARVPPLGASAGRASSSGELDTVFYDLHYRRRVASVVVASSGFSQRREDGWEPLGNMRLLRIERDTLSTSVSSLEKRPAIIGESS</sequence>
<dbReference type="EMBL" id="JAEKNN010000030">
    <property type="protein sequence ID" value="MBJ7609163.1"/>
    <property type="molecule type" value="Genomic_DNA"/>
</dbReference>
<protein>
    <submittedName>
        <fullName evidence="3">Class II glutamine amidotransferase</fullName>
    </submittedName>
</protein>
<dbReference type="InterPro" id="IPR052373">
    <property type="entry name" value="Gamma-glu_amide_hydrolase"/>
</dbReference>
<dbReference type="InterPro" id="IPR017932">
    <property type="entry name" value="GATase_2_dom"/>
</dbReference>
<organism evidence="3 4">
    <name type="scientific">Candidatus Amunia macphersoniae</name>
    <dbReference type="NCBI Taxonomy" id="3127014"/>
    <lineage>
        <taxon>Bacteria</taxon>
        <taxon>Bacillati</taxon>
        <taxon>Candidatus Dormiibacterota</taxon>
        <taxon>Candidatus Dormibacteria</taxon>
        <taxon>Candidatus Aeolococcales</taxon>
        <taxon>Candidatus Aeolococcaceae</taxon>
        <taxon>Candidatus Amunia</taxon>
    </lineage>
</organism>
<name>A0A934KD41_9BACT</name>
<gene>
    <name evidence="3" type="ORF">JF887_06990</name>
</gene>
<dbReference type="AlphaFoldDB" id="A0A934KD41"/>
<proteinExistence type="predicted"/>
<dbReference type="Pfam" id="PF13230">
    <property type="entry name" value="GATase_4"/>
    <property type="match status" value="1"/>
</dbReference>
<evidence type="ECO:0000313" key="4">
    <source>
        <dbReference type="Proteomes" id="UP000614410"/>
    </source>
</evidence>
<dbReference type="Proteomes" id="UP000614410">
    <property type="component" value="Unassembled WGS sequence"/>
</dbReference>
<dbReference type="PANTHER" id="PTHR43187">
    <property type="entry name" value="GLUTAMINE AMIDOTRANSFERASE DUG3-RELATED"/>
    <property type="match status" value="1"/>
</dbReference>
<dbReference type="InterPro" id="IPR026869">
    <property type="entry name" value="EgtC-like"/>
</dbReference>